<dbReference type="Pfam" id="PF04073">
    <property type="entry name" value="tRNA_edit"/>
    <property type="match status" value="1"/>
</dbReference>
<reference evidence="6" key="2">
    <citation type="submission" date="2020-08" db="EMBL/GenBank/DDBJ databases">
        <authorList>
            <person name="Lai Q."/>
        </authorList>
    </citation>
    <scope>NUCLEOTIDE SEQUENCE</scope>
    <source>
        <strain evidence="6">S27-2</strain>
    </source>
</reference>
<keyword evidence="7" id="KW-1185">Reference proteome</keyword>
<dbReference type="CDD" id="cd00002">
    <property type="entry name" value="YbaK_deacylase"/>
    <property type="match status" value="1"/>
</dbReference>
<dbReference type="EC" id="4.2.-.-" evidence="4"/>
<dbReference type="InterPro" id="IPR036754">
    <property type="entry name" value="YbaK/aa-tRNA-synt-asso_dom_sf"/>
</dbReference>
<dbReference type="PANTHER" id="PTHR30411">
    <property type="entry name" value="CYTOPLASMIC PROTEIN"/>
    <property type="match status" value="1"/>
</dbReference>
<dbReference type="RefSeq" id="WP_186507554.1">
    <property type="nucleotide sequence ID" value="NZ_JACNEP010000013.1"/>
</dbReference>
<dbReference type="EMBL" id="JACNEP010000013">
    <property type="protein sequence ID" value="MBC3767038.1"/>
    <property type="molecule type" value="Genomic_DNA"/>
</dbReference>
<protein>
    <recommendedName>
        <fullName evidence="4">Cys-tRNA(Pro)/Cys-tRNA(Cys) deacylase</fullName>
        <ecNumber evidence="4">4.2.-.-</ecNumber>
    </recommendedName>
</protein>
<dbReference type="NCBIfam" id="TIGR00011">
    <property type="entry name" value="YbaK_EbsC"/>
    <property type="match status" value="1"/>
</dbReference>
<evidence type="ECO:0000259" key="5">
    <source>
        <dbReference type="Pfam" id="PF04073"/>
    </source>
</evidence>
<accession>A0A8J6IXH9</accession>
<dbReference type="InterPro" id="IPR007214">
    <property type="entry name" value="YbaK/aa-tRNA-synth-assoc-dom"/>
</dbReference>
<reference evidence="6" key="1">
    <citation type="journal article" date="2018" name="Int. J. Syst. Evol. Microbiol.">
        <title>Neptunicella marina gen. nov., sp. nov., isolated from surface seawater.</title>
        <authorList>
            <person name="Liu X."/>
            <person name="Lai Q."/>
            <person name="Du Y."/>
            <person name="Zhang X."/>
            <person name="Liu Z."/>
            <person name="Sun F."/>
            <person name="Shao Z."/>
        </authorList>
    </citation>
    <scope>NUCLEOTIDE SEQUENCE</scope>
    <source>
        <strain evidence="6">S27-2</strain>
    </source>
</reference>
<dbReference type="AlphaFoldDB" id="A0A8J6IXH9"/>
<dbReference type="SUPFAM" id="SSF55826">
    <property type="entry name" value="YbaK/ProRS associated domain"/>
    <property type="match status" value="1"/>
</dbReference>
<dbReference type="Proteomes" id="UP000601768">
    <property type="component" value="Unassembled WGS sequence"/>
</dbReference>
<name>A0A8J6IXH9_9ALTE</name>
<keyword evidence="2 4" id="KW-0648">Protein biosynthesis</keyword>
<gene>
    <name evidence="6" type="primary">ybaK</name>
    <name evidence="6" type="ORF">H8B19_14225</name>
</gene>
<feature type="domain" description="YbaK/aminoacyl-tRNA synthetase-associated" evidence="5">
    <location>
        <begin position="32"/>
        <end position="145"/>
    </location>
</feature>
<dbReference type="GO" id="GO:0006412">
    <property type="term" value="P:translation"/>
    <property type="evidence" value="ECO:0007669"/>
    <property type="project" value="UniProtKB-KW"/>
</dbReference>
<dbReference type="PIRSF" id="PIRSF006181">
    <property type="entry name" value="EbsC_YbaK"/>
    <property type="match status" value="1"/>
</dbReference>
<evidence type="ECO:0000313" key="6">
    <source>
        <dbReference type="EMBL" id="MBC3767038.1"/>
    </source>
</evidence>
<evidence type="ECO:0000313" key="7">
    <source>
        <dbReference type="Proteomes" id="UP000601768"/>
    </source>
</evidence>
<dbReference type="GO" id="GO:0016829">
    <property type="term" value="F:lyase activity"/>
    <property type="evidence" value="ECO:0007669"/>
    <property type="project" value="UniProtKB-KW"/>
</dbReference>
<evidence type="ECO:0000256" key="1">
    <source>
        <dbReference type="ARBA" id="ARBA00009798"/>
    </source>
</evidence>
<evidence type="ECO:0000256" key="3">
    <source>
        <dbReference type="ARBA" id="ARBA00023239"/>
    </source>
</evidence>
<organism evidence="6 7">
    <name type="scientific">Neptunicella marina</name>
    <dbReference type="NCBI Taxonomy" id="2125989"/>
    <lineage>
        <taxon>Bacteria</taxon>
        <taxon>Pseudomonadati</taxon>
        <taxon>Pseudomonadota</taxon>
        <taxon>Gammaproteobacteria</taxon>
        <taxon>Alteromonadales</taxon>
        <taxon>Alteromonadaceae</taxon>
        <taxon>Neptunicella</taxon>
    </lineage>
</organism>
<dbReference type="InterPro" id="IPR004369">
    <property type="entry name" value="Prolyl-tRNA_editing_YbaK/EbsC"/>
</dbReference>
<sequence length="156" mass="16769">MTPAVKAAQKAKVSFELLEYQHDSANQAFGLEAVEKLNLPAEQVFKTLVTKLDNYKLVVAIVPVTGMLNLKALAKTCNGKKAVMADKSEVERSTGYVLGGVSPLGQKKALMTVLDSTAEQFDTIYVSGGKRGLEIQLSPQDLIKLTRGRTAAIASE</sequence>
<dbReference type="Gene3D" id="3.90.960.10">
    <property type="entry name" value="YbaK/aminoacyl-tRNA synthetase-associated domain"/>
    <property type="match status" value="1"/>
</dbReference>
<proteinExistence type="inferred from homology"/>
<comment type="similarity">
    <text evidence="1 4">Belongs to the prolyl-tRNA editing family. YbaK/EbsC subfamily.</text>
</comment>
<dbReference type="PANTHER" id="PTHR30411:SF0">
    <property type="entry name" value="CYS-TRNA(PRO)_CYS-TRNA(CYS) DEACYLASE YBAK"/>
    <property type="match status" value="1"/>
</dbReference>
<dbReference type="GO" id="GO:0002161">
    <property type="term" value="F:aminoacyl-tRNA deacylase activity"/>
    <property type="evidence" value="ECO:0007669"/>
    <property type="project" value="InterPro"/>
</dbReference>
<evidence type="ECO:0000256" key="4">
    <source>
        <dbReference type="PIRNR" id="PIRNR006181"/>
    </source>
</evidence>
<evidence type="ECO:0000256" key="2">
    <source>
        <dbReference type="ARBA" id="ARBA00022917"/>
    </source>
</evidence>
<keyword evidence="3 4" id="KW-0456">Lyase</keyword>
<comment type="caution">
    <text evidence="6">The sequence shown here is derived from an EMBL/GenBank/DDBJ whole genome shotgun (WGS) entry which is preliminary data.</text>
</comment>